<organism evidence="1 2">
    <name type="scientific">Metarhizobium album</name>
    <dbReference type="NCBI Taxonomy" id="2182425"/>
    <lineage>
        <taxon>Bacteria</taxon>
        <taxon>Pseudomonadati</taxon>
        <taxon>Pseudomonadota</taxon>
        <taxon>Alphaproteobacteria</taxon>
        <taxon>Hyphomicrobiales</taxon>
        <taxon>Rhizobiaceae</taxon>
        <taxon>Metarhizobium</taxon>
    </lineage>
</organism>
<comment type="caution">
    <text evidence="1">The sequence shown here is derived from an EMBL/GenBank/DDBJ whole genome shotgun (WGS) entry which is preliminary data.</text>
</comment>
<protein>
    <submittedName>
        <fullName evidence="1">Uncharacterized protein</fullName>
    </submittedName>
</protein>
<gene>
    <name evidence="1" type="ORF">DEM27_31155</name>
</gene>
<dbReference type="EMBL" id="QFBC01000026">
    <property type="protein sequence ID" value="PWE52406.1"/>
    <property type="molecule type" value="Genomic_DNA"/>
</dbReference>
<keyword evidence="2" id="KW-1185">Reference proteome</keyword>
<reference evidence="1 2" key="1">
    <citation type="submission" date="2018-05" db="EMBL/GenBank/DDBJ databases">
        <title>The draft genome of strain NS-104.</title>
        <authorList>
            <person name="Hang P."/>
            <person name="Jiang J."/>
        </authorList>
    </citation>
    <scope>NUCLEOTIDE SEQUENCE [LARGE SCALE GENOMIC DNA]</scope>
    <source>
        <strain evidence="1 2">NS-104</strain>
    </source>
</reference>
<proteinExistence type="predicted"/>
<dbReference type="RefSeq" id="WP_109462135.1">
    <property type="nucleotide sequence ID" value="NZ_QFBC01000026.1"/>
</dbReference>
<dbReference type="AlphaFoldDB" id="A0A2U2DGG0"/>
<dbReference type="Proteomes" id="UP000245252">
    <property type="component" value="Unassembled WGS sequence"/>
</dbReference>
<accession>A0A2U2DGG0</accession>
<evidence type="ECO:0000313" key="1">
    <source>
        <dbReference type="EMBL" id="PWE52406.1"/>
    </source>
</evidence>
<name>A0A2U2DGG0_9HYPH</name>
<evidence type="ECO:0000313" key="2">
    <source>
        <dbReference type="Proteomes" id="UP000245252"/>
    </source>
</evidence>
<sequence length="90" mass="10083">MEEHGVCKVVPPVDVVRETLKADMEENIRTALTLEILFNAGLEDKVTAASDQLVLPDDDEIQTQLPAYLDEHPVDHWTDWVSRTAKDIAA</sequence>